<feature type="non-terminal residue" evidence="2">
    <location>
        <position position="1"/>
    </location>
</feature>
<dbReference type="Proteomes" id="UP000236333">
    <property type="component" value="Unassembled WGS sequence"/>
</dbReference>
<comment type="caution">
    <text evidence="2">The sequence shown here is derived from an EMBL/GenBank/DDBJ whole genome shotgun (WGS) entry which is preliminary data.</text>
</comment>
<keyword evidence="3" id="KW-1185">Reference proteome</keyword>
<feature type="non-terminal residue" evidence="2">
    <location>
        <position position="113"/>
    </location>
</feature>
<sequence>ARASDGRRLRGTAGAKRGGQPDPGAAGGAGTAAKAAEPAPGWQQDRIRAALHPQRLRLPLQPLPPGQPHHRGPAPLHAWLCAVRRAARGALQQAAGRGGAAARGAVFHGGCGG</sequence>
<feature type="compositionally biased region" description="Low complexity" evidence="1">
    <location>
        <begin position="31"/>
        <end position="41"/>
    </location>
</feature>
<name>A0A2J7ZHU1_9CHLO</name>
<accession>A0A2J7ZHU1</accession>
<evidence type="ECO:0000256" key="1">
    <source>
        <dbReference type="SAM" id="MobiDB-lite"/>
    </source>
</evidence>
<proteinExistence type="predicted"/>
<evidence type="ECO:0000313" key="2">
    <source>
        <dbReference type="EMBL" id="PNG99827.1"/>
    </source>
</evidence>
<reference evidence="2 3" key="1">
    <citation type="journal article" date="2017" name="Mol. Biol. Evol.">
        <title>The 4-celled Tetrabaena socialis nuclear genome reveals the essential components for genetic control of cell number at the origin of multicellularity in the volvocine lineage.</title>
        <authorList>
            <person name="Featherston J."/>
            <person name="Arakaki Y."/>
            <person name="Hanschen E.R."/>
            <person name="Ferris P.J."/>
            <person name="Michod R.E."/>
            <person name="Olson B.J.S.C."/>
            <person name="Nozaki H."/>
            <person name="Durand P.M."/>
        </authorList>
    </citation>
    <scope>NUCLEOTIDE SEQUENCE [LARGE SCALE GENOMIC DNA]</scope>
    <source>
        <strain evidence="2 3">NIES-571</strain>
    </source>
</reference>
<feature type="region of interest" description="Disordered" evidence="1">
    <location>
        <begin position="1"/>
        <end position="41"/>
    </location>
</feature>
<gene>
    <name evidence="2" type="ORF">TSOC_014381</name>
</gene>
<dbReference type="AlphaFoldDB" id="A0A2J7ZHU1"/>
<organism evidence="2 3">
    <name type="scientific">Tetrabaena socialis</name>
    <dbReference type="NCBI Taxonomy" id="47790"/>
    <lineage>
        <taxon>Eukaryota</taxon>
        <taxon>Viridiplantae</taxon>
        <taxon>Chlorophyta</taxon>
        <taxon>core chlorophytes</taxon>
        <taxon>Chlorophyceae</taxon>
        <taxon>CS clade</taxon>
        <taxon>Chlamydomonadales</taxon>
        <taxon>Tetrabaenaceae</taxon>
        <taxon>Tetrabaena</taxon>
    </lineage>
</organism>
<protein>
    <submittedName>
        <fullName evidence="2">Uncharacterized protein</fullName>
    </submittedName>
</protein>
<evidence type="ECO:0000313" key="3">
    <source>
        <dbReference type="Proteomes" id="UP000236333"/>
    </source>
</evidence>
<dbReference type="EMBL" id="PGGS01002079">
    <property type="protein sequence ID" value="PNG99827.1"/>
    <property type="molecule type" value="Genomic_DNA"/>
</dbReference>